<keyword evidence="1" id="KW-0472">Membrane</keyword>
<dbReference type="Proteomes" id="UP000219494">
    <property type="component" value="Unassembled WGS sequence"/>
</dbReference>
<gene>
    <name evidence="2" type="ORF">SAMN06297144_0634</name>
</gene>
<dbReference type="RefSeq" id="WP_179640855.1">
    <property type="nucleotide sequence ID" value="NZ_OBMI01000001.1"/>
</dbReference>
<keyword evidence="3" id="KW-1185">Reference proteome</keyword>
<evidence type="ECO:0000313" key="2">
    <source>
        <dbReference type="EMBL" id="SOB79596.1"/>
    </source>
</evidence>
<organism evidence="2 3">
    <name type="scientific">Sphingomonas guangdongensis</name>
    <dbReference type="NCBI Taxonomy" id="1141890"/>
    <lineage>
        <taxon>Bacteria</taxon>
        <taxon>Pseudomonadati</taxon>
        <taxon>Pseudomonadota</taxon>
        <taxon>Alphaproteobacteria</taxon>
        <taxon>Sphingomonadales</taxon>
        <taxon>Sphingomonadaceae</taxon>
        <taxon>Sphingomonas</taxon>
    </lineage>
</organism>
<name>A0A285QCN7_9SPHN</name>
<protein>
    <submittedName>
        <fullName evidence="2">Uncharacterized protein</fullName>
    </submittedName>
</protein>
<feature type="transmembrane region" description="Helical" evidence="1">
    <location>
        <begin position="19"/>
        <end position="39"/>
    </location>
</feature>
<evidence type="ECO:0000313" key="3">
    <source>
        <dbReference type="Proteomes" id="UP000219494"/>
    </source>
</evidence>
<evidence type="ECO:0000256" key="1">
    <source>
        <dbReference type="SAM" id="Phobius"/>
    </source>
</evidence>
<dbReference type="EMBL" id="OBMI01000001">
    <property type="protein sequence ID" value="SOB79596.1"/>
    <property type="molecule type" value="Genomic_DNA"/>
</dbReference>
<sequence>MTPDQEAELRARQRSRSKVMALLLGAFCLLMFFITISKIKAGMGS</sequence>
<accession>A0A285QCN7</accession>
<proteinExistence type="predicted"/>
<keyword evidence="1" id="KW-0812">Transmembrane</keyword>
<keyword evidence="1" id="KW-1133">Transmembrane helix</keyword>
<reference evidence="2 3" key="1">
    <citation type="submission" date="2017-07" db="EMBL/GenBank/DDBJ databases">
        <authorList>
            <person name="Sun Z.S."/>
            <person name="Albrecht U."/>
            <person name="Echele G."/>
            <person name="Lee C.C."/>
        </authorList>
    </citation>
    <scope>NUCLEOTIDE SEQUENCE [LARGE SCALE GENOMIC DNA]</scope>
    <source>
        <strain evidence="2 3">CGMCC 1.12672</strain>
    </source>
</reference>
<dbReference type="AlphaFoldDB" id="A0A285QCN7"/>